<dbReference type="InterPro" id="IPR036055">
    <property type="entry name" value="LDL_receptor-like_sf"/>
</dbReference>
<keyword evidence="4 10" id="KW-1133">Transmembrane helix</keyword>
<feature type="compositionally biased region" description="Basic and acidic residues" evidence="9">
    <location>
        <begin position="379"/>
        <end position="393"/>
    </location>
</feature>
<feature type="compositionally biased region" description="Pro residues" evidence="9">
    <location>
        <begin position="153"/>
        <end position="168"/>
    </location>
</feature>
<dbReference type="InterPro" id="IPR002172">
    <property type="entry name" value="LDrepeatLR_classA_rpt"/>
</dbReference>
<organism evidence="13 14">
    <name type="scientific">Chrysodeixis includens</name>
    <name type="common">Soybean looper</name>
    <name type="synonym">Pseudoplusia includens</name>
    <dbReference type="NCBI Taxonomy" id="689277"/>
    <lineage>
        <taxon>Eukaryota</taxon>
        <taxon>Metazoa</taxon>
        <taxon>Ecdysozoa</taxon>
        <taxon>Arthropoda</taxon>
        <taxon>Hexapoda</taxon>
        <taxon>Insecta</taxon>
        <taxon>Pterygota</taxon>
        <taxon>Neoptera</taxon>
        <taxon>Endopterygota</taxon>
        <taxon>Lepidoptera</taxon>
        <taxon>Glossata</taxon>
        <taxon>Ditrysia</taxon>
        <taxon>Noctuoidea</taxon>
        <taxon>Noctuidae</taxon>
        <taxon>Plusiinae</taxon>
        <taxon>Chrysodeixis</taxon>
    </lineage>
</organism>
<evidence type="ECO:0000256" key="5">
    <source>
        <dbReference type="ARBA" id="ARBA00023136"/>
    </source>
</evidence>
<evidence type="ECO:0000256" key="8">
    <source>
        <dbReference type="PROSITE-ProRule" id="PRU00124"/>
    </source>
</evidence>
<dbReference type="InterPro" id="IPR023415">
    <property type="entry name" value="LDLR_class-A_CS"/>
</dbReference>
<keyword evidence="3 11" id="KW-0732">Signal</keyword>
<dbReference type="PROSITE" id="PS01209">
    <property type="entry name" value="LDLRA_1"/>
    <property type="match status" value="1"/>
</dbReference>
<dbReference type="AlphaFoldDB" id="A0A9P0BK16"/>
<dbReference type="InterPro" id="IPR011106">
    <property type="entry name" value="MANSC_N"/>
</dbReference>
<dbReference type="OrthoDB" id="10037294at2759"/>
<dbReference type="PROSITE" id="PS50986">
    <property type="entry name" value="MANSC"/>
    <property type="match status" value="1"/>
</dbReference>
<evidence type="ECO:0000256" key="9">
    <source>
        <dbReference type="SAM" id="MobiDB-lite"/>
    </source>
</evidence>
<keyword evidence="2 10" id="KW-0812">Transmembrane</keyword>
<dbReference type="CDD" id="cd00112">
    <property type="entry name" value="LDLa"/>
    <property type="match status" value="1"/>
</dbReference>
<accession>A0A9P0BK16</accession>
<evidence type="ECO:0000256" key="2">
    <source>
        <dbReference type="ARBA" id="ARBA00022692"/>
    </source>
</evidence>
<dbReference type="InterPro" id="IPR013980">
    <property type="entry name" value="MANSC_dom"/>
</dbReference>
<dbReference type="PANTHER" id="PTHR46876:SF1">
    <property type="entry name" value="LOW-DENSITY LIPOPROTEIN RECEPTOR-RELATED PROTEIN 11"/>
    <property type="match status" value="1"/>
</dbReference>
<dbReference type="EMBL" id="LR824014">
    <property type="protein sequence ID" value="CAH0581061.1"/>
    <property type="molecule type" value="Genomic_DNA"/>
</dbReference>
<dbReference type="SMART" id="SM00765">
    <property type="entry name" value="MANEC"/>
    <property type="match status" value="1"/>
</dbReference>
<evidence type="ECO:0000313" key="14">
    <source>
        <dbReference type="Proteomes" id="UP001154114"/>
    </source>
</evidence>
<evidence type="ECO:0000259" key="12">
    <source>
        <dbReference type="PROSITE" id="PS50986"/>
    </source>
</evidence>
<dbReference type="SMART" id="SM00192">
    <property type="entry name" value="LDLa"/>
    <property type="match status" value="1"/>
</dbReference>
<sequence length="497" mass="54575">MRARAWSWWAALLLGAVGARELDPAACAPRFDVQHDKIIRTEESREMGARYLSELDVGARHECLRLCCETDSCDVFVYEEKGPGSCYLFNCGPPEDFRCKFTAHSNFSSGVLAISRRLAELQDQERLTHHEQELANLRSGTSSTASTPAASTAPPPRRTLPPPAPATPPSRCSRYQFECRRGGECIAVYNACDGVAQCADGSDEAPELGCPAAPRAPAPPPSTPRATAPPAQESAEAAQAEALPPDERWPHRLTQAQPQHRYNEAPASSHIFSHKGGLLQEPEAGAQFPPFEPPWPRRPWPQQQPTGLESMSGERGWGGAYWPEPDPRRAWPVPRPDQQIPVYVPPKTMPEIPVMYTSQQQTLRDSPKKGFELLKKEATERPRAAEAAPRVDKPAPAAPSAAAKPATDQSVQVNKPAENLDRKSLEAAHEHYRASDEQEGLSEHPPAAMMLLIIGLGMLSAMAALLVLRTRAARRRRARGRSPFAHDADYLVNGMYL</sequence>
<dbReference type="SUPFAM" id="SSF57424">
    <property type="entry name" value="LDL receptor-like module"/>
    <property type="match status" value="1"/>
</dbReference>
<evidence type="ECO:0000256" key="6">
    <source>
        <dbReference type="ARBA" id="ARBA00023157"/>
    </source>
</evidence>
<dbReference type="Pfam" id="PF07502">
    <property type="entry name" value="MANEC"/>
    <property type="match status" value="1"/>
</dbReference>
<feature type="compositionally biased region" description="Low complexity" evidence="9">
    <location>
        <begin position="394"/>
        <end position="406"/>
    </location>
</feature>
<evidence type="ECO:0000256" key="3">
    <source>
        <dbReference type="ARBA" id="ARBA00022729"/>
    </source>
</evidence>
<dbReference type="Proteomes" id="UP001154114">
    <property type="component" value="Chromosome 11"/>
</dbReference>
<feature type="compositionally biased region" description="Low complexity" evidence="9">
    <location>
        <begin position="224"/>
        <end position="243"/>
    </location>
</feature>
<name>A0A9P0BK16_CHRIL</name>
<feature type="domain" description="MANSC" evidence="12">
    <location>
        <begin position="33"/>
        <end position="110"/>
    </location>
</feature>
<comment type="caution">
    <text evidence="8">Lacks conserved residue(s) required for the propagation of feature annotation.</text>
</comment>
<feature type="transmembrane region" description="Helical" evidence="10">
    <location>
        <begin position="447"/>
        <end position="468"/>
    </location>
</feature>
<evidence type="ECO:0000313" key="13">
    <source>
        <dbReference type="EMBL" id="CAH0581061.1"/>
    </source>
</evidence>
<evidence type="ECO:0000256" key="7">
    <source>
        <dbReference type="ARBA" id="ARBA00023180"/>
    </source>
</evidence>
<feature type="signal peptide" evidence="11">
    <location>
        <begin position="1"/>
        <end position="19"/>
    </location>
</feature>
<protein>
    <recommendedName>
        <fullName evidence="12">MANSC domain-containing protein</fullName>
    </recommendedName>
</protein>
<comment type="subcellular location">
    <subcellularLocation>
        <location evidence="1">Membrane</location>
        <topology evidence="1">Single-pass type I membrane protein</topology>
    </subcellularLocation>
</comment>
<feature type="region of interest" description="Disordered" evidence="9">
    <location>
        <begin position="293"/>
        <end position="323"/>
    </location>
</feature>
<dbReference type="PANTHER" id="PTHR46876">
    <property type="entry name" value="LOW-DENSITY LIPOPROTEIN RECEPTOR-RELATED PROTEIN 11"/>
    <property type="match status" value="1"/>
</dbReference>
<dbReference type="Gene3D" id="4.10.400.10">
    <property type="entry name" value="Low-density Lipoprotein Receptor"/>
    <property type="match status" value="1"/>
</dbReference>
<evidence type="ECO:0000256" key="1">
    <source>
        <dbReference type="ARBA" id="ARBA00004479"/>
    </source>
</evidence>
<feature type="chain" id="PRO_5040283303" description="MANSC domain-containing protein" evidence="11">
    <location>
        <begin position="20"/>
        <end position="497"/>
    </location>
</feature>
<evidence type="ECO:0000256" key="11">
    <source>
        <dbReference type="SAM" id="SignalP"/>
    </source>
</evidence>
<feature type="region of interest" description="Disordered" evidence="9">
    <location>
        <begin position="135"/>
        <end position="171"/>
    </location>
</feature>
<gene>
    <name evidence="13" type="ORF">CINC_LOCUS1313</name>
</gene>
<dbReference type="PROSITE" id="PS50068">
    <property type="entry name" value="LDLRA_2"/>
    <property type="match status" value="1"/>
</dbReference>
<feature type="region of interest" description="Disordered" evidence="9">
    <location>
        <begin position="379"/>
        <end position="419"/>
    </location>
</feature>
<feature type="region of interest" description="Disordered" evidence="9">
    <location>
        <begin position="201"/>
        <end position="248"/>
    </location>
</feature>
<keyword evidence="7" id="KW-0325">Glycoprotein</keyword>
<dbReference type="Pfam" id="PF00057">
    <property type="entry name" value="Ldl_recept_a"/>
    <property type="match status" value="1"/>
</dbReference>
<proteinExistence type="predicted"/>
<reference evidence="13" key="1">
    <citation type="submission" date="2021-12" db="EMBL/GenBank/DDBJ databases">
        <authorList>
            <person name="King R."/>
        </authorList>
    </citation>
    <scope>NUCLEOTIDE SEQUENCE</scope>
</reference>
<keyword evidence="6" id="KW-1015">Disulfide bond</keyword>
<feature type="compositionally biased region" description="Pro residues" evidence="9">
    <location>
        <begin position="214"/>
        <end position="223"/>
    </location>
</feature>
<dbReference type="GO" id="GO:0016020">
    <property type="term" value="C:membrane"/>
    <property type="evidence" value="ECO:0007669"/>
    <property type="project" value="UniProtKB-SubCell"/>
</dbReference>
<keyword evidence="14" id="KW-1185">Reference proteome</keyword>
<evidence type="ECO:0000256" key="4">
    <source>
        <dbReference type="ARBA" id="ARBA00022989"/>
    </source>
</evidence>
<feature type="compositionally biased region" description="Low complexity" evidence="9">
    <location>
        <begin position="138"/>
        <end position="152"/>
    </location>
</feature>
<evidence type="ECO:0000256" key="10">
    <source>
        <dbReference type="SAM" id="Phobius"/>
    </source>
</evidence>
<keyword evidence="5 10" id="KW-0472">Membrane</keyword>